<evidence type="ECO:0000256" key="1">
    <source>
        <dbReference type="SAM" id="Phobius"/>
    </source>
</evidence>
<feature type="transmembrane region" description="Helical" evidence="1">
    <location>
        <begin position="123"/>
        <end position="144"/>
    </location>
</feature>
<dbReference type="Proteomes" id="UP001499993">
    <property type="component" value="Unassembled WGS sequence"/>
</dbReference>
<gene>
    <name evidence="2" type="ORF">GCM10023224_00560</name>
</gene>
<name>A0ABP9G1P9_9ACTN</name>
<evidence type="ECO:0000313" key="2">
    <source>
        <dbReference type="EMBL" id="GAA4925837.1"/>
    </source>
</evidence>
<accession>A0ABP9G1P9</accession>
<protein>
    <recommendedName>
        <fullName evidence="4">Integral membrane protein</fullName>
    </recommendedName>
</protein>
<proteinExistence type="predicted"/>
<evidence type="ECO:0008006" key="4">
    <source>
        <dbReference type="Google" id="ProtNLM"/>
    </source>
</evidence>
<sequence>MDSEHEARAALADVRRRRESVESELSRNRPLWWMDLLYAVGFYVVLASVELGAGLSILLAGLGFALLLLAVVLGIRRAARAAVSGPRRVWTPARLAGAAAWLAAMFAVFWASQQVAEGFLPEWAAPLPAAVPAAVLSWFFVRWLGRIGFGRRASAAKGAL</sequence>
<keyword evidence="1" id="KW-0472">Membrane</keyword>
<keyword evidence="1" id="KW-1133">Transmembrane helix</keyword>
<keyword evidence="3" id="KW-1185">Reference proteome</keyword>
<feature type="transmembrane region" description="Helical" evidence="1">
    <location>
        <begin position="95"/>
        <end position="111"/>
    </location>
</feature>
<keyword evidence="1" id="KW-0812">Transmembrane</keyword>
<feature type="transmembrane region" description="Helical" evidence="1">
    <location>
        <begin position="55"/>
        <end position="75"/>
    </location>
</feature>
<reference evidence="3" key="1">
    <citation type="journal article" date="2019" name="Int. J. Syst. Evol. Microbiol.">
        <title>The Global Catalogue of Microorganisms (GCM) 10K type strain sequencing project: providing services to taxonomists for standard genome sequencing and annotation.</title>
        <authorList>
            <consortium name="The Broad Institute Genomics Platform"/>
            <consortium name="The Broad Institute Genome Sequencing Center for Infectious Disease"/>
            <person name="Wu L."/>
            <person name="Ma J."/>
        </authorList>
    </citation>
    <scope>NUCLEOTIDE SEQUENCE [LARGE SCALE GENOMIC DNA]</scope>
    <source>
        <strain evidence="3">JCM 18123</strain>
    </source>
</reference>
<feature type="transmembrane region" description="Helical" evidence="1">
    <location>
        <begin position="31"/>
        <end position="49"/>
    </location>
</feature>
<dbReference type="RefSeq" id="WP_344140309.1">
    <property type="nucleotide sequence ID" value="NZ_BAABIK010000001.1"/>
</dbReference>
<comment type="caution">
    <text evidence="2">The sequence shown here is derived from an EMBL/GenBank/DDBJ whole genome shotgun (WGS) entry which is preliminary data.</text>
</comment>
<dbReference type="EMBL" id="BAABIK010000001">
    <property type="protein sequence ID" value="GAA4925837.1"/>
    <property type="molecule type" value="Genomic_DNA"/>
</dbReference>
<evidence type="ECO:0000313" key="3">
    <source>
        <dbReference type="Proteomes" id="UP001499993"/>
    </source>
</evidence>
<organism evidence="2 3">
    <name type="scientific">Streptomonospora halophila</name>
    <dbReference type="NCBI Taxonomy" id="427369"/>
    <lineage>
        <taxon>Bacteria</taxon>
        <taxon>Bacillati</taxon>
        <taxon>Actinomycetota</taxon>
        <taxon>Actinomycetes</taxon>
        <taxon>Streptosporangiales</taxon>
        <taxon>Nocardiopsidaceae</taxon>
        <taxon>Streptomonospora</taxon>
    </lineage>
</organism>